<keyword evidence="1" id="KW-0732">Signal</keyword>
<evidence type="ECO:0000313" key="6">
    <source>
        <dbReference type="Proteomes" id="UP000238823"/>
    </source>
</evidence>
<dbReference type="NCBIfam" id="TIGR02232">
    <property type="entry name" value="myxo_disulf_rpt"/>
    <property type="match status" value="1"/>
</dbReference>
<evidence type="ECO:0000256" key="2">
    <source>
        <dbReference type="ARBA" id="ARBA00022737"/>
    </source>
</evidence>
<evidence type="ECO:0000313" key="5">
    <source>
        <dbReference type="EMBL" id="PRQ07598.1"/>
    </source>
</evidence>
<evidence type="ECO:0000256" key="1">
    <source>
        <dbReference type="ARBA" id="ARBA00022729"/>
    </source>
</evidence>
<evidence type="ECO:0000256" key="4">
    <source>
        <dbReference type="SAM" id="MobiDB-lite"/>
    </source>
</evidence>
<comment type="caution">
    <text evidence="5">The sequence shown here is derived from an EMBL/GenBank/DDBJ whole genome shotgun (WGS) entry which is preliminary data.</text>
</comment>
<dbReference type="PROSITE" id="PS51257">
    <property type="entry name" value="PROKAR_LIPOPROTEIN"/>
    <property type="match status" value="1"/>
</dbReference>
<dbReference type="AlphaFoldDB" id="A0A2S9YR94"/>
<keyword evidence="2" id="KW-0677">Repeat</keyword>
<sequence>MHTRGSRQSVALVGALAATACGRDPSSGPGETETAVVDGSETNAGDGDGDGDGPGETETDTDTDTDTPAPACGDGNLDDGEACDDGNLDDGDGCSAGCELSGGALLETCMPEPDWPERLEVLTLATVDGVPELQLGGTTQGELFYQTAWVLRLSSDCELLWATSASLPLAAREVTGVEQIDDSGAAWITGWGYDEEVLADGPGWSWLGRIEDDGSWAWLEDALPVDKPIATVVRDDASAVVLGQGQWTGANSLHGFSPTGSLDWSTAYWSSDEPLSRGLALERVGGELLTIGGVWTHDEDYVSVSASVWVSRLSDSGEPLANSVHPSPRFSFASARASVHDPITDTLALAVREYDVPLVDEMMAWVRLDASGETVLAWRSIGPGFPLDIEPDGEGGAYVLGRVDNQLRLGHHGPDEEAPALWEVSNDHFPISLAVDLEGGRAYVLTDSGIDVFML</sequence>
<evidence type="ECO:0008006" key="7">
    <source>
        <dbReference type="Google" id="ProtNLM"/>
    </source>
</evidence>
<dbReference type="Proteomes" id="UP000238823">
    <property type="component" value="Unassembled WGS sequence"/>
</dbReference>
<accession>A0A2S9YR94</accession>
<dbReference type="EMBL" id="PVNL01000051">
    <property type="protein sequence ID" value="PRQ07598.1"/>
    <property type="molecule type" value="Genomic_DNA"/>
</dbReference>
<gene>
    <name evidence="5" type="ORF">ENSA7_25880</name>
</gene>
<feature type="region of interest" description="Disordered" evidence="4">
    <location>
        <begin position="20"/>
        <end position="78"/>
    </location>
</feature>
<organism evidence="5 6">
    <name type="scientific">Enhygromyxa salina</name>
    <dbReference type="NCBI Taxonomy" id="215803"/>
    <lineage>
        <taxon>Bacteria</taxon>
        <taxon>Pseudomonadati</taxon>
        <taxon>Myxococcota</taxon>
        <taxon>Polyangia</taxon>
        <taxon>Nannocystales</taxon>
        <taxon>Nannocystaceae</taxon>
        <taxon>Enhygromyxa</taxon>
    </lineage>
</organism>
<reference evidence="5 6" key="1">
    <citation type="submission" date="2018-03" db="EMBL/GenBank/DDBJ databases">
        <title>Draft Genome Sequences of the Obligatory Marine Myxobacteria Enhygromyxa salina SWB007.</title>
        <authorList>
            <person name="Poehlein A."/>
            <person name="Moghaddam J.A."/>
            <person name="Harms H."/>
            <person name="Alanjari M."/>
            <person name="Koenig G.M."/>
            <person name="Daniel R."/>
            <person name="Schaeberle T.F."/>
        </authorList>
    </citation>
    <scope>NUCLEOTIDE SEQUENCE [LARGE SCALE GENOMIC DNA]</scope>
    <source>
        <strain evidence="5 6">SWB007</strain>
    </source>
</reference>
<keyword evidence="3" id="KW-1015">Disulfide bond</keyword>
<dbReference type="InterPro" id="IPR011936">
    <property type="entry name" value="Myxo_disulph_rpt"/>
</dbReference>
<proteinExistence type="predicted"/>
<protein>
    <recommendedName>
        <fullName evidence="7">Myxococcus cysteine-rich repeat-containing protein</fullName>
    </recommendedName>
</protein>
<name>A0A2S9YR94_9BACT</name>
<evidence type="ECO:0000256" key="3">
    <source>
        <dbReference type="ARBA" id="ARBA00023157"/>
    </source>
</evidence>
<feature type="compositionally biased region" description="Acidic residues" evidence="4">
    <location>
        <begin position="47"/>
        <end position="65"/>
    </location>
</feature>